<dbReference type="RefSeq" id="XP_009164003.1">
    <property type="nucleotide sequence ID" value="XM_009165739.1"/>
</dbReference>
<protein>
    <submittedName>
        <fullName evidence="2">Uncharacterized protein</fullName>
    </submittedName>
</protein>
<sequence length="68" mass="7489">MSYSVSMVSATPAPPMGCETEASLRWPHTRRQMRRATFILKTTEGGDGNKLKDNVCFMADPSAAKKII</sequence>
<evidence type="ECO:0000256" key="1">
    <source>
        <dbReference type="SAM" id="MobiDB-lite"/>
    </source>
</evidence>
<proteinExistence type="predicted"/>
<name>A0A074ZYV1_OPIVI</name>
<dbReference type="AlphaFoldDB" id="A0A074ZYV1"/>
<feature type="region of interest" description="Disordered" evidence="1">
    <location>
        <begin position="1"/>
        <end position="20"/>
    </location>
</feature>
<gene>
    <name evidence="2" type="ORF">T265_01673</name>
</gene>
<organism evidence="2 3">
    <name type="scientific">Opisthorchis viverrini</name>
    <name type="common">Southeast Asian liver fluke</name>
    <dbReference type="NCBI Taxonomy" id="6198"/>
    <lineage>
        <taxon>Eukaryota</taxon>
        <taxon>Metazoa</taxon>
        <taxon>Spiralia</taxon>
        <taxon>Lophotrochozoa</taxon>
        <taxon>Platyhelminthes</taxon>
        <taxon>Trematoda</taxon>
        <taxon>Digenea</taxon>
        <taxon>Opisthorchiida</taxon>
        <taxon>Opisthorchiata</taxon>
        <taxon>Opisthorchiidae</taxon>
        <taxon>Opisthorchis</taxon>
    </lineage>
</organism>
<reference evidence="2 3" key="1">
    <citation type="submission" date="2013-11" db="EMBL/GenBank/DDBJ databases">
        <title>Opisthorchis viverrini - life in the bile duct.</title>
        <authorList>
            <person name="Young N.D."/>
            <person name="Nagarajan N."/>
            <person name="Lin S.J."/>
            <person name="Korhonen P.K."/>
            <person name="Jex A.R."/>
            <person name="Hall R.S."/>
            <person name="Safavi-Hemami H."/>
            <person name="Kaewkong W."/>
            <person name="Bertrand D."/>
            <person name="Gao S."/>
            <person name="Seet Q."/>
            <person name="Wongkham S."/>
            <person name="Teh B.T."/>
            <person name="Wongkham C."/>
            <person name="Intapan P.M."/>
            <person name="Maleewong W."/>
            <person name="Yang X."/>
            <person name="Hu M."/>
            <person name="Wang Z."/>
            <person name="Hofmann A."/>
            <person name="Sternberg P.W."/>
            <person name="Tan P."/>
            <person name="Wang J."/>
            <person name="Gasser R.B."/>
        </authorList>
    </citation>
    <scope>NUCLEOTIDE SEQUENCE [LARGE SCALE GENOMIC DNA]</scope>
</reference>
<dbReference type="GeneID" id="20315861"/>
<dbReference type="CTD" id="20315861"/>
<evidence type="ECO:0000313" key="2">
    <source>
        <dbReference type="EMBL" id="KER32241.1"/>
    </source>
</evidence>
<dbReference type="Proteomes" id="UP000054324">
    <property type="component" value="Unassembled WGS sequence"/>
</dbReference>
<dbReference type="KEGG" id="ovi:T265_01673"/>
<accession>A0A074ZYV1</accession>
<evidence type="ECO:0000313" key="3">
    <source>
        <dbReference type="Proteomes" id="UP000054324"/>
    </source>
</evidence>
<dbReference type="EMBL" id="KL596636">
    <property type="protein sequence ID" value="KER32241.1"/>
    <property type="molecule type" value="Genomic_DNA"/>
</dbReference>
<keyword evidence="3" id="KW-1185">Reference proteome</keyword>